<dbReference type="InterPro" id="IPR032675">
    <property type="entry name" value="LRR_dom_sf"/>
</dbReference>
<feature type="compositionally biased region" description="Acidic residues" evidence="5">
    <location>
        <begin position="66"/>
        <end position="80"/>
    </location>
</feature>
<feature type="compositionally biased region" description="Basic and acidic residues" evidence="5">
    <location>
        <begin position="1954"/>
        <end position="1972"/>
    </location>
</feature>
<evidence type="ECO:0000256" key="4">
    <source>
        <dbReference type="ARBA" id="ARBA00022737"/>
    </source>
</evidence>
<reference evidence="7 8" key="1">
    <citation type="journal article" date="2015" name="Genome Biol. Evol.">
        <title>Comparative Genomics of a Bacterivorous Green Alga Reveals Evolutionary Causalities and Consequences of Phago-Mixotrophic Mode of Nutrition.</title>
        <authorList>
            <person name="Burns J.A."/>
            <person name="Paasch A."/>
            <person name="Narechania A."/>
            <person name="Kim E."/>
        </authorList>
    </citation>
    <scope>NUCLEOTIDE SEQUENCE [LARGE SCALE GENOMIC DNA]</scope>
    <source>
        <strain evidence="7 8">PLY_AMNH</strain>
    </source>
</reference>
<keyword evidence="6" id="KW-1133">Transmembrane helix</keyword>
<feature type="transmembrane region" description="Helical" evidence="6">
    <location>
        <begin position="1278"/>
        <end position="1300"/>
    </location>
</feature>
<keyword evidence="2" id="KW-0343">GTPase activation</keyword>
<evidence type="ECO:0000313" key="8">
    <source>
        <dbReference type="Proteomes" id="UP001190700"/>
    </source>
</evidence>
<keyword evidence="6" id="KW-0812">Transmembrane</keyword>
<feature type="region of interest" description="Disordered" evidence="5">
    <location>
        <begin position="1"/>
        <end position="30"/>
    </location>
</feature>
<evidence type="ECO:0000256" key="5">
    <source>
        <dbReference type="SAM" id="MobiDB-lite"/>
    </source>
</evidence>
<dbReference type="SUPFAM" id="SSF52047">
    <property type="entry name" value="RNI-like"/>
    <property type="match status" value="2"/>
</dbReference>
<evidence type="ECO:0000256" key="6">
    <source>
        <dbReference type="SAM" id="Phobius"/>
    </source>
</evidence>
<comment type="caution">
    <text evidence="7">The sequence shown here is derived from an EMBL/GenBank/DDBJ whole genome shotgun (WGS) entry which is preliminary data.</text>
</comment>
<feature type="transmembrane region" description="Helical" evidence="6">
    <location>
        <begin position="1395"/>
        <end position="1417"/>
    </location>
</feature>
<dbReference type="GO" id="GO:0005930">
    <property type="term" value="C:axoneme"/>
    <property type="evidence" value="ECO:0007669"/>
    <property type="project" value="UniProtKB-SubCell"/>
</dbReference>
<sequence length="2483" mass="271103">MPTTSPLPLRVRDSGASAMKHNSNNKVVPGCEEVHVANEISQPRTYLPDRYMPDVHQPPELQGEGLDADGIEEEEEEELEADGKEGEGEGAALRAAQASADLTEATLKTLQILAKVHGGSAVAVNLLRITIQRLLPEKLEELQAALRGECKEGAAEEAIWQVLATPLATMTLEGCCALSKAVVAGILCNLSAVGCDASAHVACTLLQASIITLQQRQLTSSAQSSMAWVPDLLATAVFGGIQTLDIHNNDAFKSAAVVVGKRLISALECDAGEVLVAAAAALRAWRQLKADSALVKQARRCAQALLAAALAEQRRKVSVSGTRLPGGPQDSGVPAARAVVYGRQDAGAPPHTSEQATAGSSASVASQQRATWWCGQCMRCRGLAVLMNELLDLREGGEGTPALELALVAVVESVLLRRLAQVLGEEEAAKVLQDAVREMAKEVCATCHGGGLSKSQRAEVLRKACTGELGWPNVVDRLLPPGEQVRPGVLEAALLIIDAIIVFKLRKELCQMEESVPTKFAKVVLKEMEINADVLRKACTGELDWKQLLEHLPHPAEVRQDILEAVAPIVAAAIVSKLQAEVSLVQEPEVLKRFAKVVEGMVLKAASGAQQSGPRGTEATGVLRKVCAGQLQDWKQMLENFLPPAEVSQDILEAAAPVVAAVMVSKLQAEVSLVQEPEVLKRFAKVVEGMVLNIAGDTQQFKLKGAEVMEVLRKACAGQLQDWKQMLEQLLPISQDCQDVLEAVTPLITAVIVSKLQQVCQVQQPEMVLKPAAEVMVEKMMNKPASGAQQSRATGAEVAEVLREACADELDGKQLLRRFLPTESTTQDMLDAVAPVVAAVIVSKLQAEVVQEPELLKKFADMVVKEVDMDALRQVCAGDLDWKQLLERILTKESQDILDAVAPVMAAVIVSKLQKEVSLVQEPEVLKKFADMVVKEVDMDALRQVCAGDLDWKQLLERILTKESQDILDAVAPVVEAVIVSKLRKEVSLVQDPEVLKKFVDMVVKDMGMEARRQVCAGDLDWNRLLESILPPPPGNVSQRLLEGAYHLIASVIIDKLQGQDGHGTEDIPHQFSQLLEEDEDSRQAVVKLLRAVLSGTPPSIRAREVMMVILLTSSQLCGVLRDGKAIRQFMDILLQKNSERIQQVYMQDGSSVAKVLDKAAQLLQDDDLKQLRDFIKGCLVARGVPKRTAAELVSEEELSPEDLRSFVTLGIDMPIFSVTLQSLEERFADKVQDLEQTIGKLEGTIGKLERQVNPSALVELVKEQIQGNWGTRLLHKLYFYFMYRILPLVDLGTDALVAASLWQAGGQQRRVWFWVTVSFMVLPYAVLAASVTISCKSFWNLANPVIWRMDLKTVQLEDDVPFYERLACLLRKILLSLLDFLLDDQARERIFMDTWKQICLIICITLALLGLVIILAPPFCLVTFLLFFIHIPALVILDVLLAVAVSPDRTLQGPFWASYEQLKKVVEGFLESLPQAIVQVILASTGNAPLDSTLFLSLFISVVQAFRHLSYLREQSKLSRTSAKYVLQQLMLLENSSRVPFSAVLRIRSEIDFCQASTTFLESKQLQQLSMALIGNTELRRLVFKCEQIDADGMRFLLRGLARNKVMRELEFRKVPEAAGHAEFYVRQEQPQGDSKEKQNDDVMRILLETLPSLKILETLRVDKLPSKMLDALLQAAASHGKLRHISLQEAAAAGDSREGPIKLPSAKEFVRRTSSLKSLELSGFNLHSDSLGDLAMHRGISSLKLARCKVDFSICHSWSYNSECLSTVILLHVQLTDPQDFQLLVDRPATCDIFVVVMSSPEPQPQSTDQAMLANNLGKPSQPGEEDAAQPRLVLVGYSRSDPEETRSTLASNLFRQELSRAWFAAQRSLAFLGSVLSVLLSSRVLLGNSPAALYANSRSLTTDAPSLAAIDILDQFLESPCIEWELVALSGWPQQVSHMIAMAVCKQLKQQRNDTDQPGHGGDSAKCKATDLSASPAPSSLSIDVKQGNAAGNSETSPVEAFHPSKRRLVRWKLVKWFSQNRHSHRTVGMARTLVLNGNTHDDGLKHVITSQVMVRGAPRVNNLYLRSNAFTSAFVNEVASKLSDWSPQGDTLLDLVDNDVEAAALFELVKQAGEEQKRNKQEGSTTFRLTECCDLIVQSRNSGSESVIVIKCHGESGDVVSGEYDLRAEKLNDDDAAAAQTALQAVQSPEENVTIPEWGSAWPEWFDDYIAKHLCRKSRVDIKGKTTSAKKVKALAAALTPNKQGVFKTSLKRLDLYNNAIDDEGAKALAVALTPNVEGVFNTSGNVLKKWQPEDALLLANDLVFNTSLNTLSLAGNEIGPEGAKALAVALTPNAEGVFNTSLNTLDLTSNNIGPEGTKALALALTPNAEGMFNTSLNTLHLTESRIGDEGAKALAAALTPNDKGVFNTSLNTLHLFGNEIGDEGAKALAVALTPNAEGVFNRSLNTLGLEYNELEDGKAAMQEAIRKHPNAATFNLLM</sequence>
<feature type="compositionally biased region" description="Low complexity" evidence="5">
    <location>
        <begin position="1975"/>
        <end position="1985"/>
    </location>
</feature>
<dbReference type="PANTHER" id="PTHR24113">
    <property type="entry name" value="RAN GTPASE-ACTIVATING PROTEIN 1"/>
    <property type="match status" value="1"/>
</dbReference>
<feature type="transmembrane region" description="Helical" evidence="6">
    <location>
        <begin position="1312"/>
        <end position="1343"/>
    </location>
</feature>
<keyword evidence="6" id="KW-0472">Membrane</keyword>
<feature type="region of interest" description="Disordered" evidence="5">
    <location>
        <begin position="45"/>
        <end position="91"/>
    </location>
</feature>
<evidence type="ECO:0000256" key="1">
    <source>
        <dbReference type="ARBA" id="ARBA00004430"/>
    </source>
</evidence>
<keyword evidence="4" id="KW-0677">Repeat</keyword>
<dbReference type="Gene3D" id="3.80.10.10">
    <property type="entry name" value="Ribonuclease Inhibitor"/>
    <property type="match status" value="4"/>
</dbReference>
<feature type="region of interest" description="Disordered" evidence="5">
    <location>
        <begin position="1954"/>
        <end position="2003"/>
    </location>
</feature>
<dbReference type="GO" id="GO:0005096">
    <property type="term" value="F:GTPase activator activity"/>
    <property type="evidence" value="ECO:0007669"/>
    <property type="project" value="UniProtKB-KW"/>
</dbReference>
<comment type="subcellular location">
    <subcellularLocation>
        <location evidence="1">Cytoplasm</location>
        <location evidence="1">Cytoskeleton</location>
        <location evidence="1">Cilium axoneme</location>
    </subcellularLocation>
</comment>
<evidence type="ECO:0000313" key="7">
    <source>
        <dbReference type="EMBL" id="KAK3236010.1"/>
    </source>
</evidence>
<dbReference type="GO" id="GO:0048471">
    <property type="term" value="C:perinuclear region of cytoplasm"/>
    <property type="evidence" value="ECO:0007669"/>
    <property type="project" value="TreeGrafter"/>
</dbReference>
<keyword evidence="8" id="KW-1185">Reference proteome</keyword>
<evidence type="ECO:0000256" key="2">
    <source>
        <dbReference type="ARBA" id="ARBA00022468"/>
    </source>
</evidence>
<evidence type="ECO:0000256" key="3">
    <source>
        <dbReference type="ARBA" id="ARBA00022614"/>
    </source>
</evidence>
<dbReference type="GO" id="GO:0005634">
    <property type="term" value="C:nucleus"/>
    <property type="evidence" value="ECO:0007669"/>
    <property type="project" value="TreeGrafter"/>
</dbReference>
<gene>
    <name evidence="7" type="ORF">CYMTET_53827</name>
</gene>
<dbReference type="SMART" id="SM00368">
    <property type="entry name" value="LRR_RI"/>
    <property type="match status" value="6"/>
</dbReference>
<dbReference type="Pfam" id="PF13516">
    <property type="entry name" value="LRR_6"/>
    <property type="match status" value="5"/>
</dbReference>
<keyword evidence="3" id="KW-0433">Leucine-rich repeat</keyword>
<accession>A0AAE0BHD0</accession>
<organism evidence="7 8">
    <name type="scientific">Cymbomonas tetramitiformis</name>
    <dbReference type="NCBI Taxonomy" id="36881"/>
    <lineage>
        <taxon>Eukaryota</taxon>
        <taxon>Viridiplantae</taxon>
        <taxon>Chlorophyta</taxon>
        <taxon>Pyramimonadophyceae</taxon>
        <taxon>Pyramimonadales</taxon>
        <taxon>Pyramimonadaceae</taxon>
        <taxon>Cymbomonas</taxon>
    </lineage>
</organism>
<proteinExistence type="predicted"/>
<dbReference type="InterPro" id="IPR027038">
    <property type="entry name" value="RanGap"/>
</dbReference>
<name>A0AAE0BHD0_9CHLO</name>
<dbReference type="GO" id="GO:0005829">
    <property type="term" value="C:cytosol"/>
    <property type="evidence" value="ECO:0007669"/>
    <property type="project" value="TreeGrafter"/>
</dbReference>
<protein>
    <submittedName>
        <fullName evidence="7">Uncharacterized protein</fullName>
    </submittedName>
</protein>
<dbReference type="Proteomes" id="UP001190700">
    <property type="component" value="Unassembled WGS sequence"/>
</dbReference>
<dbReference type="PANTHER" id="PTHR24113:SF12">
    <property type="entry name" value="RAN GTPASE-ACTIVATING PROTEIN 1"/>
    <property type="match status" value="1"/>
</dbReference>
<dbReference type="GO" id="GO:0031267">
    <property type="term" value="F:small GTPase binding"/>
    <property type="evidence" value="ECO:0007669"/>
    <property type="project" value="TreeGrafter"/>
</dbReference>
<feature type="transmembrane region" description="Helical" evidence="6">
    <location>
        <begin position="1423"/>
        <end position="1446"/>
    </location>
</feature>
<dbReference type="GO" id="GO:0006913">
    <property type="term" value="P:nucleocytoplasmic transport"/>
    <property type="evidence" value="ECO:0007669"/>
    <property type="project" value="TreeGrafter"/>
</dbReference>
<dbReference type="EMBL" id="LGRX02035177">
    <property type="protein sequence ID" value="KAK3236010.1"/>
    <property type="molecule type" value="Genomic_DNA"/>
</dbReference>
<dbReference type="InterPro" id="IPR001611">
    <property type="entry name" value="Leu-rich_rpt"/>
</dbReference>